<accession>A0ABU3Q6E3</accession>
<dbReference type="EMBL" id="JAVUPU010000003">
    <property type="protein sequence ID" value="MDT9598988.1"/>
    <property type="molecule type" value="Genomic_DNA"/>
</dbReference>
<feature type="chain" id="PRO_5045135750" evidence="1">
    <location>
        <begin position="38"/>
        <end position="278"/>
    </location>
</feature>
<sequence>MSSQKRPATSLFGRRSRRSRLLLRAGTLFAASTFLCANVPATGLEVAGRKLDDSELSEMRGKYIAPDGISYFGLTLQTSWQSSDGVTTVATLVFDLSFASDSLGTATPKLYVGWSRACEECGDSAMDVSTPNGVDTVVPAGLNSVDGVVQTQIINGTDNTVRNAMTIEFGPADQISKPNAAGLTQVSSSKTENFSDGDVVKFILEPGQIALSMNETDGDFVRQSVGSELNQAAQHVLLNSSFNSITNGMAITVGMSELQHADRAQVQSALSAMKGNGF</sequence>
<name>A0ABU3Q6E3_9SPHN</name>
<reference evidence="2 3" key="1">
    <citation type="submission" date="2023-05" db="EMBL/GenBank/DDBJ databases">
        <authorList>
            <person name="Guo Y."/>
        </authorList>
    </citation>
    <scope>NUCLEOTIDE SEQUENCE [LARGE SCALE GENOMIC DNA]</scope>
    <source>
        <strain evidence="2 3">GR2756</strain>
    </source>
</reference>
<gene>
    <name evidence="2" type="ORF">RQX22_08500</name>
</gene>
<feature type="signal peptide" evidence="1">
    <location>
        <begin position="1"/>
        <end position="37"/>
    </location>
</feature>
<dbReference type="RefSeq" id="WP_315725510.1">
    <property type="nucleotide sequence ID" value="NZ_JAVUPU010000003.1"/>
</dbReference>
<dbReference type="Proteomes" id="UP001259572">
    <property type="component" value="Unassembled WGS sequence"/>
</dbReference>
<protein>
    <submittedName>
        <fullName evidence="2">Uncharacterized protein</fullName>
    </submittedName>
</protein>
<comment type="caution">
    <text evidence="2">The sequence shown here is derived from an EMBL/GenBank/DDBJ whole genome shotgun (WGS) entry which is preliminary data.</text>
</comment>
<keyword evidence="1" id="KW-0732">Signal</keyword>
<evidence type="ECO:0000256" key="1">
    <source>
        <dbReference type="SAM" id="SignalP"/>
    </source>
</evidence>
<organism evidence="2 3">
    <name type="scientific">Sphingosinicella rhizophila</name>
    <dbReference type="NCBI Taxonomy" id="3050082"/>
    <lineage>
        <taxon>Bacteria</taxon>
        <taxon>Pseudomonadati</taxon>
        <taxon>Pseudomonadota</taxon>
        <taxon>Alphaproteobacteria</taxon>
        <taxon>Sphingomonadales</taxon>
        <taxon>Sphingosinicellaceae</taxon>
        <taxon>Sphingosinicella</taxon>
    </lineage>
</organism>
<evidence type="ECO:0000313" key="3">
    <source>
        <dbReference type="Proteomes" id="UP001259572"/>
    </source>
</evidence>
<keyword evidence="3" id="KW-1185">Reference proteome</keyword>
<evidence type="ECO:0000313" key="2">
    <source>
        <dbReference type="EMBL" id="MDT9598988.1"/>
    </source>
</evidence>
<proteinExistence type="predicted"/>